<dbReference type="GO" id="GO:0005524">
    <property type="term" value="F:ATP binding"/>
    <property type="evidence" value="ECO:0007669"/>
    <property type="project" value="UniProtKB-KW"/>
</dbReference>
<evidence type="ECO:0000256" key="1">
    <source>
        <dbReference type="ARBA" id="ARBA00022741"/>
    </source>
</evidence>
<dbReference type="EMBL" id="CP002955">
    <property type="protein sequence ID" value="AEL24723.1"/>
    <property type="molecule type" value="Genomic_DNA"/>
</dbReference>
<sequence>MHKDNQASVKPSQRIRKYFPHSPTTDQEYFFNAMDAFLDKKVPSGATFILKGYAGTGKTTVLAALVKALPSLGLRAVMLAPTGRAAKVMSAYADKTGFTIHKIIYRAKQGFVDGADGFVVQKNYYQKSVFIIDEASMLSDDRMGGKSLLADLIGFVFQNPENRLLLIGDIAQLPPVGSEDSPGLDKNYLIRNFKLDVNEALLTIVTRQEQDSGILANATSLRNEVQKPKPSISFYTKGFKDFYRMTGERLEDGLRYAYDKFGLDNTMIITRSNKAAVQYNKYIRNAIFYYEDELSAGERLMIVKNNYSYMESSEKVSFLANGDFVEILKIRSFEEIYGLRFATLELRLIDYPDEVPFEARVILDTLHSNKPALGIVEWKELYKLVEEDYRDLEQKSKIREAMSKDPYLNALQVKYAYTLTCHKSQGGQWDAVFVDQGYLNEEQIDKNYVRWLYTAMTRARKELFMVNFHSNFFLK</sequence>
<dbReference type="PANTHER" id="PTHR43788">
    <property type="entry name" value="DNA2/NAM7 HELICASE FAMILY MEMBER"/>
    <property type="match status" value="1"/>
</dbReference>
<dbReference type="GO" id="GO:0003678">
    <property type="term" value="F:DNA helicase activity"/>
    <property type="evidence" value="ECO:0007669"/>
    <property type="project" value="UniProtKB-ARBA"/>
</dbReference>
<evidence type="ECO:0000313" key="5">
    <source>
        <dbReference type="Proteomes" id="UP000001635"/>
    </source>
</evidence>
<organism evidence="4 5">
    <name type="scientific">Cyclobacterium marinum (strain ATCC 25205 / DSM 745 / LMG 13164 / NCIMB 1802)</name>
    <name type="common">Flectobacillus marinus</name>
    <dbReference type="NCBI Taxonomy" id="880070"/>
    <lineage>
        <taxon>Bacteria</taxon>
        <taxon>Pseudomonadati</taxon>
        <taxon>Bacteroidota</taxon>
        <taxon>Cytophagia</taxon>
        <taxon>Cytophagales</taxon>
        <taxon>Cyclobacteriaceae</taxon>
        <taxon>Cyclobacterium</taxon>
    </lineage>
</organism>
<dbReference type="RefSeq" id="WP_014019020.1">
    <property type="nucleotide sequence ID" value="NC_015914.1"/>
</dbReference>
<dbReference type="CDD" id="cd18809">
    <property type="entry name" value="SF1_C_RecD"/>
    <property type="match status" value="1"/>
</dbReference>
<dbReference type="CDD" id="cd17933">
    <property type="entry name" value="DEXSc_RecD-like"/>
    <property type="match status" value="1"/>
</dbReference>
<dbReference type="Pfam" id="PF13604">
    <property type="entry name" value="AAA_30"/>
    <property type="match status" value="1"/>
</dbReference>
<dbReference type="Pfam" id="PF13538">
    <property type="entry name" value="UvrD_C_2"/>
    <property type="match status" value="1"/>
</dbReference>
<proteinExistence type="predicted"/>
<evidence type="ECO:0000259" key="3">
    <source>
        <dbReference type="SMART" id="SM00382"/>
    </source>
</evidence>
<dbReference type="STRING" id="880070.Cycma_0951"/>
<dbReference type="AlphaFoldDB" id="G0IUG0"/>
<dbReference type="PANTHER" id="PTHR43788:SF6">
    <property type="entry name" value="DNA HELICASE B"/>
    <property type="match status" value="1"/>
</dbReference>
<dbReference type="eggNOG" id="COG0507">
    <property type="taxonomic scope" value="Bacteria"/>
</dbReference>
<dbReference type="SMART" id="SM00382">
    <property type="entry name" value="AAA"/>
    <property type="match status" value="1"/>
</dbReference>
<dbReference type="SUPFAM" id="SSF52540">
    <property type="entry name" value="P-loop containing nucleoside triphosphate hydrolases"/>
    <property type="match status" value="1"/>
</dbReference>
<feature type="domain" description="AAA+ ATPase" evidence="3">
    <location>
        <begin position="44"/>
        <end position="229"/>
    </location>
</feature>
<dbReference type="Proteomes" id="UP000001635">
    <property type="component" value="Chromosome"/>
</dbReference>
<gene>
    <name evidence="4" type="ordered locus">Cycma_0951</name>
</gene>
<dbReference type="KEGG" id="cmr:Cycma_0951"/>
<dbReference type="InterPro" id="IPR027785">
    <property type="entry name" value="UvrD-like_helicase_C"/>
</dbReference>
<dbReference type="InterPro" id="IPR003593">
    <property type="entry name" value="AAA+_ATPase"/>
</dbReference>
<accession>G0IUG0</accession>
<name>G0IUG0_CYCMS</name>
<evidence type="ECO:0000256" key="2">
    <source>
        <dbReference type="ARBA" id="ARBA00022840"/>
    </source>
</evidence>
<keyword evidence="5" id="KW-1185">Reference proteome</keyword>
<keyword evidence="1" id="KW-0547">Nucleotide-binding</keyword>
<dbReference type="OrthoDB" id="9803432at2"/>
<dbReference type="Gene3D" id="3.40.50.300">
    <property type="entry name" value="P-loop containing nucleotide triphosphate hydrolases"/>
    <property type="match status" value="2"/>
</dbReference>
<dbReference type="InterPro" id="IPR050534">
    <property type="entry name" value="Coronavir_polyprotein_1ab"/>
</dbReference>
<protein>
    <submittedName>
        <fullName evidence="4">AAA ATPase</fullName>
    </submittedName>
</protein>
<evidence type="ECO:0000313" key="4">
    <source>
        <dbReference type="EMBL" id="AEL24723.1"/>
    </source>
</evidence>
<reference evidence="5" key="1">
    <citation type="submission" date="2011-07" db="EMBL/GenBank/DDBJ databases">
        <title>The complete genome of Cyclobacterium marinum DSM 745.</title>
        <authorList>
            <person name="Lucas S."/>
            <person name="Han J."/>
            <person name="Lapidus A."/>
            <person name="Bruce D."/>
            <person name="Goodwin L."/>
            <person name="Pitluck S."/>
            <person name="Peters L."/>
            <person name="Kyrpides N."/>
            <person name="Mavromatis K."/>
            <person name="Ivanova N."/>
            <person name="Ovchinnikova G."/>
            <person name="Chertkov O."/>
            <person name="Detter J.C."/>
            <person name="Tapia R."/>
            <person name="Han C."/>
            <person name="Land M."/>
            <person name="Hauser L."/>
            <person name="Markowitz V."/>
            <person name="Cheng J.-F."/>
            <person name="Hugenholtz P."/>
            <person name="Woyke T."/>
            <person name="Wu D."/>
            <person name="Tindall B."/>
            <person name="Schuetze A."/>
            <person name="Brambilla E."/>
            <person name="Klenk H.-P."/>
            <person name="Eisen J.A."/>
        </authorList>
    </citation>
    <scope>NUCLEOTIDE SEQUENCE [LARGE SCALE GENOMIC DNA]</scope>
    <source>
        <strain evidence="5">ATCC 25205 / DSM 745 / LMG 13164 / NCIMB 1802</strain>
    </source>
</reference>
<dbReference type="HOGENOM" id="CLU_017039_0_0_10"/>
<dbReference type="InterPro" id="IPR027417">
    <property type="entry name" value="P-loop_NTPase"/>
</dbReference>
<keyword evidence="2" id="KW-0067">ATP-binding</keyword>